<keyword evidence="3" id="KW-0808">Transferase</keyword>
<dbReference type="PATRIC" id="fig|1678841.3.peg.34"/>
<dbReference type="PANTHER" id="PTHR33841">
    <property type="entry name" value="DNA METHYLTRANSFERASE YEEA-RELATED"/>
    <property type="match status" value="1"/>
</dbReference>
<proteinExistence type="predicted"/>
<dbReference type="PRINTS" id="PR00507">
    <property type="entry name" value="N12N6MTFRASE"/>
</dbReference>
<dbReference type="STRING" id="1678841.TBC1_1133"/>
<feature type="domain" description="Type II methyltransferase M.TaqI-like" evidence="8">
    <location>
        <begin position="586"/>
        <end position="805"/>
    </location>
</feature>
<dbReference type="EC" id="2.1.1.72" evidence="1"/>
<comment type="catalytic activity">
    <reaction evidence="7">
        <text>a 2'-deoxyadenosine in DNA + S-adenosyl-L-methionine = an N(6)-methyl-2'-deoxyadenosine in DNA + S-adenosyl-L-homocysteine + H(+)</text>
        <dbReference type="Rhea" id="RHEA:15197"/>
        <dbReference type="Rhea" id="RHEA-COMP:12418"/>
        <dbReference type="Rhea" id="RHEA-COMP:12419"/>
        <dbReference type="ChEBI" id="CHEBI:15378"/>
        <dbReference type="ChEBI" id="CHEBI:57856"/>
        <dbReference type="ChEBI" id="CHEBI:59789"/>
        <dbReference type="ChEBI" id="CHEBI:90615"/>
        <dbReference type="ChEBI" id="CHEBI:90616"/>
        <dbReference type="EC" id="2.1.1.72"/>
    </reaction>
</comment>
<dbReference type="RefSeq" id="WP_062036761.1">
    <property type="nucleotide sequence ID" value="NZ_DF968182.1"/>
</dbReference>
<dbReference type="InterPro" id="IPR023135">
    <property type="entry name" value="N6_DNA_MeTrfase_TaqI_C"/>
</dbReference>
<dbReference type="InterPro" id="IPR002052">
    <property type="entry name" value="DNA_methylase_N6_adenine_CS"/>
</dbReference>
<evidence type="ECO:0000256" key="2">
    <source>
        <dbReference type="ARBA" id="ARBA00022603"/>
    </source>
</evidence>
<evidence type="ECO:0000256" key="1">
    <source>
        <dbReference type="ARBA" id="ARBA00011900"/>
    </source>
</evidence>
<organism evidence="10">
    <name type="scientific">Lentimicrobium saccharophilum</name>
    <dbReference type="NCBI Taxonomy" id="1678841"/>
    <lineage>
        <taxon>Bacteria</taxon>
        <taxon>Pseudomonadati</taxon>
        <taxon>Bacteroidota</taxon>
        <taxon>Bacteroidia</taxon>
        <taxon>Bacteroidales</taxon>
        <taxon>Lentimicrobiaceae</taxon>
        <taxon>Lentimicrobium</taxon>
    </lineage>
</organism>
<dbReference type="InterPro" id="IPR025931">
    <property type="entry name" value="TaqI_C"/>
</dbReference>
<accession>A0A0S7BZN6</accession>
<evidence type="ECO:0000313" key="10">
    <source>
        <dbReference type="EMBL" id="GAP41907.1"/>
    </source>
</evidence>
<reference evidence="10" key="1">
    <citation type="journal article" date="2015" name="Genome Announc.">
        <title>Draft Genome Sequence of Bacteroidales Strain TBC1, a Novel Isolate from a Methanogenic Wastewater Treatment System.</title>
        <authorList>
            <person name="Tourlousse D.M."/>
            <person name="Matsuura N."/>
            <person name="Sun L."/>
            <person name="Toyonaga M."/>
            <person name="Kuroda K."/>
            <person name="Ohashi A."/>
            <person name="Cruz R."/>
            <person name="Yamaguchi T."/>
            <person name="Sekiguchi Y."/>
        </authorList>
    </citation>
    <scope>NUCLEOTIDE SEQUENCE [LARGE SCALE GENOMIC DNA]</scope>
    <source>
        <strain evidence="10">TBC1</strain>
    </source>
</reference>
<evidence type="ECO:0000256" key="6">
    <source>
        <dbReference type="ARBA" id="ARBA00023125"/>
    </source>
</evidence>
<sequence>MDKNTATNLIESTFNQAFDETRFELFAKNFLNDVEPKSNSYSGQYIWDDYKEHVNTYKRIGKYIDPDGEALDILIVEVKSVLKLERARTALRNFVIKHLVKFEKDYALVAFYSKQDEGADWRFSFIKLEHQAFVDEEKGKVKTRKEFTPAKRYSFLVGKYEKAYTAKNQLLPLLQNVSSNATIEEIESAFSIEKVTDEFFSQYKDLFVKLYEHFENDAAIQNELVKSNIDTSRFTKKLLGQIVFLYFLQKKGWLGVPKDKTWGNGEKRFMQQLFDTSKNEKKNFFKDYLQYLFYEALAKERDNENSYYAKFDCRIPFLNGGLFEAEYDWRNANISIPETIFRNTDKNKSGDTGTGILDVFDRYNFTIKEDEPLDKEVAVDPEMLGKVFENMLEITERKSKGAFYTPREIVHYMCQESLIHYLDNSLNNYTETFQEIGDSQTNMFGNAGKKGQHSINLSHQGIKVPKIDIEHFIRNGHFALEHDQRVVNKGKETPDYKFILPESIRQHADLIDKKLTEIKICDPAIGSGAFPVGLLHELVNAHLVIKPHLSPKYLAEKLKAIKGENNGDELSESRYIYRLKRHIIQESIYGVDIDASAIDIARLRLWLSLVVDEDDFEPIETLPNLDYKIVCGNSLIGMPADVFPDLEKQKEIEDLKPLFYNETNETKKKELRKQINTKIRELLDSIERFAGYKIDFDFKLFFSEVWHEKGGFDVVIGNPPYVNIANIKDEGIRKFLKTKYQVARNKSDLYSFFTEKGYGICRANGTLYFIVSNSWLGIDSFLNFRKFLVENTKIIDLVKCNGNVFDATVTPVIFGFKKESVKENEIPMHLLIDTRFVVLPNKLKYSNIRKLPSFPFSFDQQFTFSIPVIKLGSIAHFTLGIKTSDDLRFISDSKRDNDSYRLIRGKDVSRWKIKYANKWLWYKPELMSEKKGAGPRRLEYFITEKKIVIKDVAKGIEAAIDNSRYLTNDTLNSIYKLEQYSFEYILSILNSELLNVWYSNVYSSGLHIKLNELRELPIAIIDKSINSKIDLVVDYIHAINETVLFTFFSTVLNGIIYELYFPTELKSANKEILKHLCDLKPITDSMSEEEKLAVIQSEFERLYDPNHPVRNNLETLDSIEEVRIIKEALK</sequence>
<evidence type="ECO:0000256" key="7">
    <source>
        <dbReference type="ARBA" id="ARBA00047942"/>
    </source>
</evidence>
<keyword evidence="2" id="KW-0489">Methyltransferase</keyword>
<evidence type="ECO:0000259" key="9">
    <source>
        <dbReference type="Pfam" id="PF12950"/>
    </source>
</evidence>
<keyword evidence="5" id="KW-0680">Restriction system</keyword>
<dbReference type="InterPro" id="IPR011639">
    <property type="entry name" value="MethylTrfase_TaqI-like_dom"/>
</dbReference>
<dbReference type="OrthoDB" id="32195at2"/>
<dbReference type="GO" id="GO:0009307">
    <property type="term" value="P:DNA restriction-modification system"/>
    <property type="evidence" value="ECO:0007669"/>
    <property type="project" value="UniProtKB-KW"/>
</dbReference>
<dbReference type="Gene3D" id="3.90.220.10">
    <property type="entry name" value="Adenine-n6-DNA-methyltransferase Taqi, Chain A, domain 2"/>
    <property type="match status" value="1"/>
</dbReference>
<evidence type="ECO:0000259" key="8">
    <source>
        <dbReference type="Pfam" id="PF07669"/>
    </source>
</evidence>
<dbReference type="GO" id="GO:0009007">
    <property type="term" value="F:site-specific DNA-methyltransferase (adenine-specific) activity"/>
    <property type="evidence" value="ECO:0007669"/>
    <property type="project" value="UniProtKB-EC"/>
</dbReference>
<dbReference type="PANTHER" id="PTHR33841:SF1">
    <property type="entry name" value="DNA METHYLTRANSFERASE A"/>
    <property type="match status" value="1"/>
</dbReference>
<dbReference type="GO" id="GO:0003677">
    <property type="term" value="F:DNA binding"/>
    <property type="evidence" value="ECO:0007669"/>
    <property type="project" value="UniProtKB-KW"/>
</dbReference>
<dbReference type="SUPFAM" id="SSF53335">
    <property type="entry name" value="S-adenosyl-L-methionine-dependent methyltransferases"/>
    <property type="match status" value="1"/>
</dbReference>
<evidence type="ECO:0000313" key="11">
    <source>
        <dbReference type="Proteomes" id="UP000053091"/>
    </source>
</evidence>
<dbReference type="InterPro" id="IPR050953">
    <property type="entry name" value="N4_N6_ade-DNA_methylase"/>
</dbReference>
<dbReference type="AlphaFoldDB" id="A0A0S7BZN6"/>
<evidence type="ECO:0000256" key="5">
    <source>
        <dbReference type="ARBA" id="ARBA00022747"/>
    </source>
</evidence>
<evidence type="ECO:0000256" key="3">
    <source>
        <dbReference type="ARBA" id="ARBA00022679"/>
    </source>
</evidence>
<keyword evidence="11" id="KW-1185">Reference proteome</keyword>
<protein>
    <recommendedName>
        <fullName evidence="1">site-specific DNA-methyltransferase (adenine-specific)</fullName>
        <ecNumber evidence="1">2.1.1.72</ecNumber>
    </recommendedName>
</protein>
<evidence type="ECO:0000256" key="4">
    <source>
        <dbReference type="ARBA" id="ARBA00022691"/>
    </source>
</evidence>
<dbReference type="SUPFAM" id="SSF116734">
    <property type="entry name" value="DNA methylase specificity domain"/>
    <property type="match status" value="1"/>
</dbReference>
<gene>
    <name evidence="10" type="ORF">TBC1_1133</name>
</gene>
<dbReference type="Proteomes" id="UP000053091">
    <property type="component" value="Unassembled WGS sequence"/>
</dbReference>
<keyword evidence="4" id="KW-0949">S-adenosyl-L-methionine</keyword>
<dbReference type="GO" id="GO:0032259">
    <property type="term" value="P:methylation"/>
    <property type="evidence" value="ECO:0007669"/>
    <property type="project" value="UniProtKB-KW"/>
</dbReference>
<name>A0A0S7BZN6_9BACT</name>
<keyword evidence="6" id="KW-0238">DNA-binding</keyword>
<dbReference type="EMBL" id="DF968182">
    <property type="protein sequence ID" value="GAP41907.1"/>
    <property type="molecule type" value="Genomic_DNA"/>
</dbReference>
<dbReference type="Pfam" id="PF07669">
    <property type="entry name" value="Eco57I"/>
    <property type="match status" value="1"/>
</dbReference>
<dbReference type="Gene3D" id="3.40.50.150">
    <property type="entry name" value="Vaccinia Virus protein VP39"/>
    <property type="match status" value="1"/>
</dbReference>
<dbReference type="Pfam" id="PF12950">
    <property type="entry name" value="TaqI_C"/>
    <property type="match status" value="1"/>
</dbReference>
<dbReference type="PROSITE" id="PS00092">
    <property type="entry name" value="N6_MTASE"/>
    <property type="match status" value="1"/>
</dbReference>
<dbReference type="InterPro" id="IPR029063">
    <property type="entry name" value="SAM-dependent_MTases_sf"/>
</dbReference>
<feature type="domain" description="TaqI-like C-terminal specificity" evidence="9">
    <location>
        <begin position="902"/>
        <end position="1018"/>
    </location>
</feature>